<sequence length="85" mass="9469">MSKNNEFVAMQEQVIAKPPRTLNYEFLQPLAAAPVIGLIKFVGSKKYPRLNWVLYGTTVGCAFLHGAYLLNKSYGNIESSNFGNK</sequence>
<accession>D3BET2</accession>
<keyword evidence="3" id="KW-1185">Reference proteome</keyword>
<gene>
    <name evidence="2" type="ORF">PPL_07247</name>
</gene>
<evidence type="ECO:0000313" key="2">
    <source>
        <dbReference type="EMBL" id="EFA80413.1"/>
    </source>
</evidence>
<dbReference type="AlphaFoldDB" id="D3BET2"/>
<feature type="transmembrane region" description="Helical" evidence="1">
    <location>
        <begin position="50"/>
        <end position="70"/>
    </location>
</feature>
<dbReference type="RefSeq" id="XP_020432533.1">
    <property type="nucleotide sequence ID" value="XM_020578085.1"/>
</dbReference>
<organism evidence="2 3">
    <name type="scientific">Heterostelium pallidum (strain ATCC 26659 / Pp 5 / PN500)</name>
    <name type="common">Cellular slime mold</name>
    <name type="synonym">Polysphondylium pallidum</name>
    <dbReference type="NCBI Taxonomy" id="670386"/>
    <lineage>
        <taxon>Eukaryota</taxon>
        <taxon>Amoebozoa</taxon>
        <taxon>Evosea</taxon>
        <taxon>Eumycetozoa</taxon>
        <taxon>Dictyostelia</taxon>
        <taxon>Acytosteliales</taxon>
        <taxon>Acytosteliaceae</taxon>
        <taxon>Heterostelium</taxon>
    </lineage>
</organism>
<keyword evidence="1" id="KW-1133">Transmembrane helix</keyword>
<evidence type="ECO:0000313" key="3">
    <source>
        <dbReference type="Proteomes" id="UP000001396"/>
    </source>
</evidence>
<evidence type="ECO:0000256" key="1">
    <source>
        <dbReference type="SAM" id="Phobius"/>
    </source>
</evidence>
<dbReference type="Proteomes" id="UP000001396">
    <property type="component" value="Unassembled WGS sequence"/>
</dbReference>
<protein>
    <submittedName>
        <fullName evidence="2">Uncharacterized protein</fullName>
    </submittedName>
</protein>
<reference evidence="2 3" key="1">
    <citation type="journal article" date="2011" name="Genome Res.">
        <title>Phylogeny-wide analysis of social amoeba genomes highlights ancient origins for complex intercellular communication.</title>
        <authorList>
            <person name="Heidel A.J."/>
            <person name="Lawal H.M."/>
            <person name="Felder M."/>
            <person name="Schilde C."/>
            <person name="Helps N.R."/>
            <person name="Tunggal B."/>
            <person name="Rivero F."/>
            <person name="John U."/>
            <person name="Schleicher M."/>
            <person name="Eichinger L."/>
            <person name="Platzer M."/>
            <person name="Noegel A.A."/>
            <person name="Schaap P."/>
            <person name="Gloeckner G."/>
        </authorList>
    </citation>
    <scope>NUCLEOTIDE SEQUENCE [LARGE SCALE GENOMIC DNA]</scope>
    <source>
        <strain evidence="3">ATCC 26659 / Pp 5 / PN500</strain>
    </source>
</reference>
<keyword evidence="1" id="KW-0812">Transmembrane</keyword>
<name>D3BET2_HETP5</name>
<proteinExistence type="predicted"/>
<dbReference type="InParanoid" id="D3BET2"/>
<comment type="caution">
    <text evidence="2">The sequence shown here is derived from an EMBL/GenBank/DDBJ whole genome shotgun (WGS) entry which is preliminary data.</text>
</comment>
<dbReference type="OMA" id="NNEFVAM"/>
<keyword evidence="1" id="KW-0472">Membrane</keyword>
<dbReference type="GeneID" id="31362728"/>
<dbReference type="EMBL" id="ADBJ01000031">
    <property type="protein sequence ID" value="EFA80413.1"/>
    <property type="molecule type" value="Genomic_DNA"/>
</dbReference>